<dbReference type="Gene3D" id="3.40.430.10">
    <property type="entry name" value="Dihydrofolate Reductase, subunit A"/>
    <property type="match status" value="1"/>
</dbReference>
<dbReference type="InterPro" id="IPR050765">
    <property type="entry name" value="Riboflavin_Biosynth_HTPR"/>
</dbReference>
<protein>
    <submittedName>
        <fullName evidence="2">Dihydrofolate reductase family protein</fullName>
    </submittedName>
</protein>
<dbReference type="Proteomes" id="UP001500443">
    <property type="component" value="Unassembled WGS sequence"/>
</dbReference>
<organism evidence="2 3">
    <name type="scientific">Streptomyces synnematoformans</name>
    <dbReference type="NCBI Taxonomy" id="415721"/>
    <lineage>
        <taxon>Bacteria</taxon>
        <taxon>Bacillati</taxon>
        <taxon>Actinomycetota</taxon>
        <taxon>Actinomycetes</taxon>
        <taxon>Kitasatosporales</taxon>
        <taxon>Streptomycetaceae</taxon>
        <taxon>Streptomyces</taxon>
    </lineage>
</organism>
<feature type="domain" description="Bacterial bifunctional deaminase-reductase C-terminal" evidence="1">
    <location>
        <begin position="2"/>
        <end position="175"/>
    </location>
</feature>
<reference evidence="2 3" key="1">
    <citation type="journal article" date="2019" name="Int. J. Syst. Evol. Microbiol.">
        <title>The Global Catalogue of Microorganisms (GCM) 10K type strain sequencing project: providing services to taxonomists for standard genome sequencing and annotation.</title>
        <authorList>
            <consortium name="The Broad Institute Genomics Platform"/>
            <consortium name="The Broad Institute Genome Sequencing Center for Infectious Disease"/>
            <person name="Wu L."/>
            <person name="Ma J."/>
        </authorList>
    </citation>
    <scope>NUCLEOTIDE SEQUENCE [LARGE SCALE GENOMIC DNA]</scope>
    <source>
        <strain evidence="2 3">JCM 15481</strain>
    </source>
</reference>
<dbReference type="RefSeq" id="WP_344294569.1">
    <property type="nucleotide sequence ID" value="NZ_BAAAPF010000365.1"/>
</dbReference>
<evidence type="ECO:0000313" key="2">
    <source>
        <dbReference type="EMBL" id="GAA1504724.1"/>
    </source>
</evidence>
<name>A0ABN1ZUN2_9ACTN</name>
<evidence type="ECO:0000313" key="3">
    <source>
        <dbReference type="Proteomes" id="UP001500443"/>
    </source>
</evidence>
<dbReference type="SUPFAM" id="SSF53597">
    <property type="entry name" value="Dihydrofolate reductase-like"/>
    <property type="match status" value="1"/>
</dbReference>
<proteinExistence type="predicted"/>
<dbReference type="PANTHER" id="PTHR38011:SF11">
    <property type="entry name" value="2,5-DIAMINO-6-RIBOSYLAMINO-4(3H)-PYRIMIDINONE 5'-PHOSPHATE REDUCTASE"/>
    <property type="match status" value="1"/>
</dbReference>
<dbReference type="Pfam" id="PF01872">
    <property type="entry name" value="RibD_C"/>
    <property type="match status" value="1"/>
</dbReference>
<dbReference type="EMBL" id="BAAAPF010000365">
    <property type="protein sequence ID" value="GAA1504724.1"/>
    <property type="molecule type" value="Genomic_DNA"/>
</dbReference>
<dbReference type="InterPro" id="IPR002734">
    <property type="entry name" value="RibDG_C"/>
</dbReference>
<comment type="caution">
    <text evidence="2">The sequence shown here is derived from an EMBL/GenBank/DDBJ whole genome shotgun (WGS) entry which is preliminary data.</text>
</comment>
<evidence type="ECO:0000259" key="1">
    <source>
        <dbReference type="Pfam" id="PF01872"/>
    </source>
</evidence>
<keyword evidence="3" id="KW-1185">Reference proteome</keyword>
<accession>A0ABN1ZUN2</accession>
<dbReference type="InterPro" id="IPR024072">
    <property type="entry name" value="DHFR-like_dom_sf"/>
</dbReference>
<sequence length="183" mass="19878">MRKIVAGLFISLDGVVEAPEEWHMSYFDDEMGEAVGGLMSDTMLYGRKTYEGFAEAWPQREGTDDEDAGFAKILGAARKIVVSRGEVDLSWRNSEKLPGDLVSGVTALKKEPGGDVSVGGSISVVRELLRHGLLDELHLLVHPVAVRRGEQLFDEGDARIPLRLLSSKAFGSGVLHLVYGPAD</sequence>
<gene>
    <name evidence="2" type="ORF">GCM10009802_61180</name>
</gene>
<dbReference type="PANTHER" id="PTHR38011">
    <property type="entry name" value="DIHYDROFOLATE REDUCTASE FAMILY PROTEIN (AFU_ORTHOLOGUE AFUA_8G06820)"/>
    <property type="match status" value="1"/>
</dbReference>